<reference evidence="2" key="1">
    <citation type="submission" date="2021-01" db="EMBL/GenBank/DDBJ databases">
        <authorList>
            <person name="Corre E."/>
            <person name="Pelletier E."/>
            <person name="Niang G."/>
            <person name="Scheremetjew M."/>
            <person name="Finn R."/>
            <person name="Kale V."/>
            <person name="Holt S."/>
            <person name="Cochrane G."/>
            <person name="Meng A."/>
            <person name="Brown T."/>
            <person name="Cohen L."/>
        </authorList>
    </citation>
    <scope>NUCLEOTIDE SEQUENCE</scope>
    <source>
        <strain evidence="2">CCAP979/52</strain>
    </source>
</reference>
<organism evidence="2">
    <name type="scientific">Cryptomonas curvata</name>
    <dbReference type="NCBI Taxonomy" id="233186"/>
    <lineage>
        <taxon>Eukaryota</taxon>
        <taxon>Cryptophyceae</taxon>
        <taxon>Cryptomonadales</taxon>
        <taxon>Cryptomonadaceae</taxon>
        <taxon>Cryptomonas</taxon>
    </lineage>
</organism>
<protein>
    <submittedName>
        <fullName evidence="2">Uncharacterized protein</fullName>
    </submittedName>
</protein>
<sequence>MHEHRMESCQQHSSMPDHGLLISESSKRNSEDSLEGERPSKSRRVQFSDVSSLRMIEASNRSECDFEANQNDQCDILDVSKELPPCSSTNDSAFDIQIVTKQRDGASAATITTQRLIRLLIKQKSISTKQVIELLGGAPVVNDTEKPQDSDWKLCAAPDPQPEQNEVEPVLARPDPSLCLQVIERLRALSERIEKHGKAAMLPCTTNLGPNFLPAIRFLASSVAVSIPRAALVKMAQG</sequence>
<gene>
    <name evidence="2" type="ORF">CCUR1050_LOCUS15499</name>
</gene>
<feature type="region of interest" description="Disordered" evidence="1">
    <location>
        <begin position="1"/>
        <end position="48"/>
    </location>
</feature>
<evidence type="ECO:0000256" key="1">
    <source>
        <dbReference type="SAM" id="MobiDB-lite"/>
    </source>
</evidence>
<proteinExistence type="predicted"/>
<accession>A0A7S0QGU0</accession>
<dbReference type="AlphaFoldDB" id="A0A7S0QGU0"/>
<feature type="compositionally biased region" description="Basic and acidic residues" evidence="1">
    <location>
        <begin position="25"/>
        <end position="40"/>
    </location>
</feature>
<name>A0A7S0QGU0_9CRYP</name>
<evidence type="ECO:0000313" key="2">
    <source>
        <dbReference type="EMBL" id="CAD8637815.1"/>
    </source>
</evidence>
<dbReference type="EMBL" id="HBEZ01028046">
    <property type="protein sequence ID" value="CAD8637815.1"/>
    <property type="molecule type" value="Transcribed_RNA"/>
</dbReference>